<keyword evidence="1" id="KW-1133">Transmembrane helix</keyword>
<keyword evidence="1" id="KW-0472">Membrane</keyword>
<feature type="transmembrane region" description="Helical" evidence="1">
    <location>
        <begin position="81"/>
        <end position="105"/>
    </location>
</feature>
<dbReference type="InterPro" id="IPR046829">
    <property type="entry name" value="Calmod_bind_C"/>
</dbReference>
<keyword evidence="1" id="KW-0812">Transmembrane</keyword>
<proteinExistence type="predicted"/>
<dbReference type="EMBL" id="CP144695">
    <property type="protein sequence ID" value="WVZ08650.1"/>
    <property type="molecule type" value="Genomic_DNA"/>
</dbReference>
<feature type="domain" description="Calmodulin binding protein C-terminal" evidence="2">
    <location>
        <begin position="29"/>
        <end position="72"/>
    </location>
</feature>
<protein>
    <recommendedName>
        <fullName evidence="2">Calmodulin binding protein C-terminal domain-containing protein</fullName>
    </recommendedName>
</protein>
<evidence type="ECO:0000256" key="1">
    <source>
        <dbReference type="SAM" id="Phobius"/>
    </source>
</evidence>
<organism evidence="3 4">
    <name type="scientific">Vigna mungo</name>
    <name type="common">Black gram</name>
    <name type="synonym">Phaseolus mungo</name>
    <dbReference type="NCBI Taxonomy" id="3915"/>
    <lineage>
        <taxon>Eukaryota</taxon>
        <taxon>Viridiplantae</taxon>
        <taxon>Streptophyta</taxon>
        <taxon>Embryophyta</taxon>
        <taxon>Tracheophyta</taxon>
        <taxon>Spermatophyta</taxon>
        <taxon>Magnoliopsida</taxon>
        <taxon>eudicotyledons</taxon>
        <taxon>Gunneridae</taxon>
        <taxon>Pentapetalae</taxon>
        <taxon>rosids</taxon>
        <taxon>fabids</taxon>
        <taxon>Fabales</taxon>
        <taxon>Fabaceae</taxon>
        <taxon>Papilionoideae</taxon>
        <taxon>50 kb inversion clade</taxon>
        <taxon>NPAAA clade</taxon>
        <taxon>indigoferoid/millettioid clade</taxon>
        <taxon>Phaseoleae</taxon>
        <taxon>Vigna</taxon>
    </lineage>
</organism>
<dbReference type="Proteomes" id="UP001374535">
    <property type="component" value="Chromosome 6"/>
</dbReference>
<evidence type="ECO:0000313" key="3">
    <source>
        <dbReference type="EMBL" id="WVZ08650.1"/>
    </source>
</evidence>
<accession>A0AAQ3NGQ4</accession>
<sequence length="107" mass="12684">MNKFSKTKTWDKIIEHAKECKLDPAERYLYTYRAMEPEKSVSLILNCIYELVEVIINGQPRSLRSLDSKEQVCNFISYSMCWFHCLIQLSAMNFTAYFIFLSLMIHI</sequence>
<dbReference type="AlphaFoldDB" id="A0AAQ3NGQ4"/>
<keyword evidence="4" id="KW-1185">Reference proteome</keyword>
<reference evidence="3 4" key="1">
    <citation type="journal article" date="2023" name="Life. Sci Alliance">
        <title>Evolutionary insights into 3D genome organization and epigenetic landscape of Vigna mungo.</title>
        <authorList>
            <person name="Junaid A."/>
            <person name="Singh B."/>
            <person name="Bhatia S."/>
        </authorList>
    </citation>
    <scope>NUCLEOTIDE SEQUENCE [LARGE SCALE GENOMIC DNA]</scope>
    <source>
        <strain evidence="3">Urdbean</strain>
    </source>
</reference>
<evidence type="ECO:0000259" key="2">
    <source>
        <dbReference type="Pfam" id="PF20452"/>
    </source>
</evidence>
<name>A0AAQ3NGQ4_VIGMU</name>
<dbReference type="Pfam" id="PF20452">
    <property type="entry name" value="Calmod_bind_C"/>
    <property type="match status" value="1"/>
</dbReference>
<gene>
    <name evidence="3" type="ORF">V8G54_021996</name>
</gene>
<evidence type="ECO:0000313" key="4">
    <source>
        <dbReference type="Proteomes" id="UP001374535"/>
    </source>
</evidence>